<evidence type="ECO:0000256" key="1">
    <source>
        <dbReference type="SAM" id="SignalP"/>
    </source>
</evidence>
<keyword evidence="3" id="KW-1185">Reference proteome</keyword>
<accession>A0A942U525</accession>
<reference evidence="2" key="1">
    <citation type="submission" date="2021-05" db="EMBL/GenBank/DDBJ databases">
        <title>Novel Bacillus species.</title>
        <authorList>
            <person name="Liu G."/>
        </authorList>
    </citation>
    <scope>NUCLEOTIDE SEQUENCE</scope>
    <source>
        <strain evidence="2">FJAT-49825</strain>
    </source>
</reference>
<evidence type="ECO:0000313" key="2">
    <source>
        <dbReference type="EMBL" id="MBS4212576.1"/>
    </source>
</evidence>
<name>A0A942U525_9BACI</name>
<gene>
    <name evidence="2" type="ORF">KHA99_08975</name>
</gene>
<keyword evidence="1" id="KW-0732">Signal</keyword>
<sequence length="163" mass="18472">MLVPWRCNSMKKWMFVVGIMLLLATGCQNGRSADDDAANDLRGDRQTRNLVSNHDINDQHMVEDDVTNQNPNFLDLTGTGSGSEAGANNQGNDIAKAKQVIADTHEFVTDSVWINGDRMWVRVYKKGMLSAGDRRDAEARLHKKLMRALPRYNIEVRVQEDRR</sequence>
<dbReference type="Proteomes" id="UP000679749">
    <property type="component" value="Unassembled WGS sequence"/>
</dbReference>
<proteinExistence type="predicted"/>
<evidence type="ECO:0000313" key="3">
    <source>
        <dbReference type="Proteomes" id="UP000679749"/>
    </source>
</evidence>
<organism evidence="2 3">
    <name type="scientific">Neobacillus rhizophilus</name>
    <dbReference type="NCBI Taxonomy" id="2833579"/>
    <lineage>
        <taxon>Bacteria</taxon>
        <taxon>Bacillati</taxon>
        <taxon>Bacillota</taxon>
        <taxon>Bacilli</taxon>
        <taxon>Bacillales</taxon>
        <taxon>Bacillaceae</taxon>
        <taxon>Neobacillus</taxon>
    </lineage>
</organism>
<comment type="caution">
    <text evidence="2">The sequence shown here is derived from an EMBL/GenBank/DDBJ whole genome shotgun (WGS) entry which is preliminary data.</text>
</comment>
<feature type="chain" id="PRO_5036724496" description="Sporulation protein" evidence="1">
    <location>
        <begin position="34"/>
        <end position="163"/>
    </location>
</feature>
<feature type="signal peptide" evidence="1">
    <location>
        <begin position="1"/>
        <end position="33"/>
    </location>
</feature>
<dbReference type="AlphaFoldDB" id="A0A942U525"/>
<evidence type="ECO:0008006" key="4">
    <source>
        <dbReference type="Google" id="ProtNLM"/>
    </source>
</evidence>
<protein>
    <recommendedName>
        <fullName evidence="4">Sporulation protein</fullName>
    </recommendedName>
</protein>
<dbReference type="PROSITE" id="PS51257">
    <property type="entry name" value="PROKAR_LIPOPROTEIN"/>
    <property type="match status" value="1"/>
</dbReference>
<dbReference type="EMBL" id="JAGYPF010000002">
    <property type="protein sequence ID" value="MBS4212576.1"/>
    <property type="molecule type" value="Genomic_DNA"/>
</dbReference>
<dbReference type="RefSeq" id="WP_213117120.1">
    <property type="nucleotide sequence ID" value="NZ_JAGYPF010000002.1"/>
</dbReference>